<reference evidence="2" key="1">
    <citation type="submission" date="2014-05" db="EMBL/GenBank/DDBJ databases">
        <authorList>
            <person name="Chronopoulou M."/>
        </authorList>
    </citation>
    <scope>NUCLEOTIDE SEQUENCE</scope>
    <source>
        <tissue evidence="2">Whole organism</tissue>
    </source>
</reference>
<name>A0A0K2UHF3_LEPSM</name>
<dbReference type="OrthoDB" id="10461185at2759"/>
<evidence type="ECO:0000256" key="1">
    <source>
        <dbReference type="SAM" id="MobiDB-lite"/>
    </source>
</evidence>
<protein>
    <submittedName>
        <fullName evidence="2">Uncharacterized protein</fullName>
    </submittedName>
</protein>
<sequence length="256" mass="30099">MDFLSSPNSRSNPNKNLIENEGQSKRNKDTFCLTIREDEGTQLPSEAEIYNFHSKYLFSYCYTNPSFVLHCSAKNSDGEYWFQCSCDYNPMHLKRCVLKWGKGTYRISNPVDYIDELQRNESVNHWILTIPHFLLLQFPSVYSLIDRYVQLMSKKYRGSCIEYKILKIEESRDVHSKVLIKFDDATNDNPTYSISRINNFLTIWGHRLHLRRVSISHEILNSGKLDSIKLDDLKHTSMGYGRHDMKIEYIEGIFNL</sequence>
<evidence type="ECO:0000313" key="2">
    <source>
        <dbReference type="EMBL" id="CDW37362.1"/>
    </source>
</evidence>
<feature type="region of interest" description="Disordered" evidence="1">
    <location>
        <begin position="1"/>
        <end position="20"/>
    </location>
</feature>
<dbReference type="AlphaFoldDB" id="A0A0K2UHF3"/>
<dbReference type="EMBL" id="HACA01020001">
    <property type="protein sequence ID" value="CDW37362.1"/>
    <property type="molecule type" value="Transcribed_RNA"/>
</dbReference>
<organism evidence="2">
    <name type="scientific">Lepeophtheirus salmonis</name>
    <name type="common">Salmon louse</name>
    <name type="synonym">Caligus salmonis</name>
    <dbReference type="NCBI Taxonomy" id="72036"/>
    <lineage>
        <taxon>Eukaryota</taxon>
        <taxon>Metazoa</taxon>
        <taxon>Ecdysozoa</taxon>
        <taxon>Arthropoda</taxon>
        <taxon>Crustacea</taxon>
        <taxon>Multicrustacea</taxon>
        <taxon>Hexanauplia</taxon>
        <taxon>Copepoda</taxon>
        <taxon>Siphonostomatoida</taxon>
        <taxon>Caligidae</taxon>
        <taxon>Lepeophtheirus</taxon>
    </lineage>
</organism>
<proteinExistence type="predicted"/>
<feature type="compositionally biased region" description="Low complexity" evidence="1">
    <location>
        <begin position="1"/>
        <end position="16"/>
    </location>
</feature>
<accession>A0A0K2UHF3</accession>